<evidence type="ECO:0000313" key="6">
    <source>
        <dbReference type="EMBL" id="MFH6985687.1"/>
    </source>
</evidence>
<evidence type="ECO:0000313" key="7">
    <source>
        <dbReference type="Proteomes" id="UP001610063"/>
    </source>
</evidence>
<evidence type="ECO:0000256" key="3">
    <source>
        <dbReference type="ARBA" id="ARBA00022989"/>
    </source>
</evidence>
<dbReference type="Pfam" id="PF01925">
    <property type="entry name" value="TauE"/>
    <property type="match status" value="1"/>
</dbReference>
<comment type="caution">
    <text evidence="6">The sequence shown here is derived from an EMBL/GenBank/DDBJ whole genome shotgun (WGS) entry which is preliminary data.</text>
</comment>
<dbReference type="RefSeq" id="WP_255465236.1">
    <property type="nucleotide sequence ID" value="NZ_JBIPKE010000020.1"/>
</dbReference>
<dbReference type="InterPro" id="IPR051598">
    <property type="entry name" value="TSUP/Inactive_protease-like"/>
</dbReference>
<feature type="transmembrane region" description="Helical" evidence="5">
    <location>
        <begin position="127"/>
        <end position="160"/>
    </location>
</feature>
<sequence length="241" mass="25919">MDYGLLFILLLVSALYASVGHGGASGYLAIMALYGFSPEVMKPTALVLNLFVAGVSFIHFYRNGYFKPGLFGWFVITSIPAAFIGGMIDLDPYIYRKVLGVLLIFAVLRMLGVFGKMQKEAQSPSRVLAMLVGLCIGFFSGIIGIGGGILLSPVILLLGWADVKQTAAISALFIWINSLAGLAGDYSNGLQISAQILPLIVVTICGGFLGSYLGSFRFNEVRLRQALSFVLALACLKLIWM</sequence>
<gene>
    <name evidence="6" type="ORF">ACHKAR_19700</name>
</gene>
<evidence type="ECO:0000256" key="2">
    <source>
        <dbReference type="ARBA" id="ARBA00022692"/>
    </source>
</evidence>
<feature type="transmembrane region" description="Helical" evidence="5">
    <location>
        <begin position="94"/>
        <end position="115"/>
    </location>
</feature>
<keyword evidence="7" id="KW-1185">Reference proteome</keyword>
<feature type="transmembrane region" description="Helical" evidence="5">
    <location>
        <begin position="70"/>
        <end position="88"/>
    </location>
</feature>
<keyword evidence="5" id="KW-1003">Cell membrane</keyword>
<evidence type="ECO:0000256" key="4">
    <source>
        <dbReference type="ARBA" id="ARBA00023136"/>
    </source>
</evidence>
<name>A0ABW7NEC0_9BACT</name>
<dbReference type="InterPro" id="IPR002781">
    <property type="entry name" value="TM_pro_TauE-like"/>
</dbReference>
<feature type="transmembrane region" description="Helical" evidence="5">
    <location>
        <begin position="196"/>
        <end position="215"/>
    </location>
</feature>
<keyword evidence="2 5" id="KW-0812">Transmembrane</keyword>
<evidence type="ECO:0000256" key="1">
    <source>
        <dbReference type="ARBA" id="ARBA00004141"/>
    </source>
</evidence>
<comment type="subcellular location">
    <subcellularLocation>
        <location evidence="5">Cell membrane</location>
        <topology evidence="5">Multi-pass membrane protein</topology>
    </subcellularLocation>
    <subcellularLocation>
        <location evidence="1">Membrane</location>
        <topology evidence="1">Multi-pass membrane protein</topology>
    </subcellularLocation>
</comment>
<dbReference type="PANTHER" id="PTHR43701:SF5">
    <property type="entry name" value="MEMBRANE TRANSPORTER PROTEIN-RELATED"/>
    <property type="match status" value="1"/>
</dbReference>
<keyword evidence="4 5" id="KW-0472">Membrane</keyword>
<comment type="similarity">
    <text evidence="5">Belongs to the 4-toluene sulfonate uptake permease (TSUP) (TC 2.A.102) family.</text>
</comment>
<dbReference type="EMBL" id="JBIPKE010000020">
    <property type="protein sequence ID" value="MFH6985687.1"/>
    <property type="molecule type" value="Genomic_DNA"/>
</dbReference>
<feature type="transmembrane region" description="Helical" evidence="5">
    <location>
        <begin position="44"/>
        <end position="61"/>
    </location>
</feature>
<dbReference type="PANTHER" id="PTHR43701">
    <property type="entry name" value="MEMBRANE TRANSPORTER PROTEIN MJ0441-RELATED"/>
    <property type="match status" value="1"/>
</dbReference>
<accession>A0ABW7NEC0</accession>
<keyword evidence="3 5" id="KW-1133">Transmembrane helix</keyword>
<dbReference type="Proteomes" id="UP001610063">
    <property type="component" value="Unassembled WGS sequence"/>
</dbReference>
<organism evidence="6 7">
    <name type="scientific">Marinoscillum luteum</name>
    <dbReference type="NCBI Taxonomy" id="861051"/>
    <lineage>
        <taxon>Bacteria</taxon>
        <taxon>Pseudomonadati</taxon>
        <taxon>Bacteroidota</taxon>
        <taxon>Cytophagia</taxon>
        <taxon>Cytophagales</taxon>
        <taxon>Reichenbachiellaceae</taxon>
        <taxon>Marinoscillum</taxon>
    </lineage>
</organism>
<evidence type="ECO:0000256" key="5">
    <source>
        <dbReference type="RuleBase" id="RU363041"/>
    </source>
</evidence>
<protein>
    <recommendedName>
        <fullName evidence="5">Probable membrane transporter protein</fullName>
    </recommendedName>
</protein>
<proteinExistence type="inferred from homology"/>
<reference evidence="6 7" key="1">
    <citation type="journal article" date="2013" name="Int. J. Syst. Evol. Microbiol.">
        <title>Marinoscillum luteum sp. nov., isolated from marine sediment.</title>
        <authorList>
            <person name="Cha I.T."/>
            <person name="Park S.J."/>
            <person name="Kim S.J."/>
            <person name="Kim J.G."/>
            <person name="Jung M.Y."/>
            <person name="Shin K.S."/>
            <person name="Kwon K.K."/>
            <person name="Yang S.H."/>
            <person name="Seo Y.S."/>
            <person name="Rhee S.K."/>
        </authorList>
    </citation>
    <scope>NUCLEOTIDE SEQUENCE [LARGE SCALE GENOMIC DNA]</scope>
    <source>
        <strain evidence="6 7">KCTC 23939</strain>
    </source>
</reference>